<gene>
    <name evidence="5" type="ORF">J2T57_000563</name>
</gene>
<dbReference type="Pfam" id="PF01872">
    <property type="entry name" value="RibD_C"/>
    <property type="match status" value="1"/>
</dbReference>
<sequence>MTRIDENLAWTLLRDRAAERRAGGVAFRPSADGQWWASHAADESAAALFELYAPLAARADFVVAQLGQSLDGRIATSTGHSHFVTGPDDIRHLHRLRALSDAVVVGAGTVAADDPRLTVREVTGENPVRVVLDPHGRLSPKHGLFTDGAASTLLCHGAGLRPATTAVETLAVPITEEGLDPRVLLACLRERGLRRVLIEGGGQTVSRCLHAGVLDRLYITVAPMLIGSGIHGISLPEIASLDEALRPNCRRRYLGEDTLYEFSWD</sequence>
<comment type="pathway">
    <text evidence="1">Cofactor biosynthesis; riboflavin biosynthesis.</text>
</comment>
<dbReference type="EMBL" id="JALJXV010000001">
    <property type="protein sequence ID" value="MCP1673471.1"/>
    <property type="molecule type" value="Genomic_DNA"/>
</dbReference>
<dbReference type="InterPro" id="IPR002734">
    <property type="entry name" value="RibDG_C"/>
</dbReference>
<dbReference type="AlphaFoldDB" id="A0AAE3G0R8"/>
<dbReference type="GO" id="GO:0008703">
    <property type="term" value="F:5-amino-6-(5-phosphoribosylamino)uracil reductase activity"/>
    <property type="evidence" value="ECO:0007669"/>
    <property type="project" value="InterPro"/>
</dbReference>
<comment type="caution">
    <text evidence="5">The sequence shown here is derived from an EMBL/GenBank/DDBJ whole genome shotgun (WGS) entry which is preliminary data.</text>
</comment>
<keyword evidence="2" id="KW-0521">NADP</keyword>
<accession>A0AAE3G0R8</accession>
<dbReference type="InterPro" id="IPR050765">
    <property type="entry name" value="Riboflavin_Biosynth_HTPR"/>
</dbReference>
<dbReference type="PANTHER" id="PTHR38011:SF7">
    <property type="entry name" value="2,5-DIAMINO-6-RIBOSYLAMINO-4(3H)-PYRIMIDINONE 5'-PHOSPHATE REDUCTASE"/>
    <property type="match status" value="1"/>
</dbReference>
<organism evidence="5 6">
    <name type="scientific">Natronocella acetinitrilica</name>
    <dbReference type="NCBI Taxonomy" id="414046"/>
    <lineage>
        <taxon>Bacteria</taxon>
        <taxon>Pseudomonadati</taxon>
        <taxon>Pseudomonadota</taxon>
        <taxon>Gammaproteobacteria</taxon>
        <taxon>Chromatiales</taxon>
        <taxon>Ectothiorhodospiraceae</taxon>
        <taxon>Natronocella</taxon>
    </lineage>
</organism>
<dbReference type="Proteomes" id="UP001205843">
    <property type="component" value="Unassembled WGS sequence"/>
</dbReference>
<protein>
    <submittedName>
        <fullName evidence="5">Riboflavin-specific deaminase-like protein</fullName>
    </submittedName>
</protein>
<dbReference type="RefSeq" id="WP_366519054.1">
    <property type="nucleotide sequence ID" value="NZ_JALJXV010000001.1"/>
</dbReference>
<evidence type="ECO:0000256" key="2">
    <source>
        <dbReference type="ARBA" id="ARBA00022857"/>
    </source>
</evidence>
<dbReference type="Gene3D" id="3.40.430.10">
    <property type="entry name" value="Dihydrofolate Reductase, subunit A"/>
    <property type="match status" value="1"/>
</dbReference>
<evidence type="ECO:0000256" key="3">
    <source>
        <dbReference type="ARBA" id="ARBA00023002"/>
    </source>
</evidence>
<evidence type="ECO:0000313" key="5">
    <source>
        <dbReference type="EMBL" id="MCP1673471.1"/>
    </source>
</evidence>
<feature type="domain" description="Bacterial bifunctional deaminase-reductase C-terminal" evidence="4">
    <location>
        <begin position="61"/>
        <end position="229"/>
    </location>
</feature>
<reference evidence="5" key="1">
    <citation type="submission" date="2022-03" db="EMBL/GenBank/DDBJ databases">
        <title>Genomic Encyclopedia of Type Strains, Phase III (KMG-III): the genomes of soil and plant-associated and newly described type strains.</title>
        <authorList>
            <person name="Whitman W."/>
        </authorList>
    </citation>
    <scope>NUCLEOTIDE SEQUENCE</scope>
    <source>
        <strain evidence="5">ANL 6-2</strain>
    </source>
</reference>
<dbReference type="PANTHER" id="PTHR38011">
    <property type="entry name" value="DIHYDROFOLATE REDUCTASE FAMILY PROTEIN (AFU_ORTHOLOGUE AFUA_8G06820)"/>
    <property type="match status" value="1"/>
</dbReference>
<dbReference type="InterPro" id="IPR024072">
    <property type="entry name" value="DHFR-like_dom_sf"/>
</dbReference>
<dbReference type="GO" id="GO:0009231">
    <property type="term" value="P:riboflavin biosynthetic process"/>
    <property type="evidence" value="ECO:0007669"/>
    <property type="project" value="InterPro"/>
</dbReference>
<evidence type="ECO:0000313" key="6">
    <source>
        <dbReference type="Proteomes" id="UP001205843"/>
    </source>
</evidence>
<dbReference type="SUPFAM" id="SSF53597">
    <property type="entry name" value="Dihydrofolate reductase-like"/>
    <property type="match status" value="1"/>
</dbReference>
<evidence type="ECO:0000256" key="1">
    <source>
        <dbReference type="ARBA" id="ARBA00005104"/>
    </source>
</evidence>
<keyword evidence="6" id="KW-1185">Reference proteome</keyword>
<proteinExistence type="predicted"/>
<name>A0AAE3G0R8_9GAMM</name>
<keyword evidence="3" id="KW-0560">Oxidoreductase</keyword>
<evidence type="ECO:0000259" key="4">
    <source>
        <dbReference type="Pfam" id="PF01872"/>
    </source>
</evidence>